<organism evidence="2 3">
    <name type="scientific">Nonomuraea insulae</name>
    <dbReference type="NCBI Taxonomy" id="1616787"/>
    <lineage>
        <taxon>Bacteria</taxon>
        <taxon>Bacillati</taxon>
        <taxon>Actinomycetota</taxon>
        <taxon>Actinomycetes</taxon>
        <taxon>Streptosporangiales</taxon>
        <taxon>Streptosporangiaceae</taxon>
        <taxon>Nonomuraea</taxon>
    </lineage>
</organism>
<evidence type="ECO:0000313" key="3">
    <source>
        <dbReference type="Proteomes" id="UP001596058"/>
    </source>
</evidence>
<reference evidence="3" key="1">
    <citation type="journal article" date="2019" name="Int. J. Syst. Evol. Microbiol.">
        <title>The Global Catalogue of Microorganisms (GCM) 10K type strain sequencing project: providing services to taxonomists for standard genome sequencing and annotation.</title>
        <authorList>
            <consortium name="The Broad Institute Genomics Platform"/>
            <consortium name="The Broad Institute Genome Sequencing Center for Infectious Disease"/>
            <person name="Wu L."/>
            <person name="Ma J."/>
        </authorList>
    </citation>
    <scope>NUCLEOTIDE SEQUENCE [LARGE SCALE GENOMIC DNA]</scope>
    <source>
        <strain evidence="3">CCUG 53903</strain>
    </source>
</reference>
<comment type="caution">
    <text evidence="2">The sequence shown here is derived from an EMBL/GenBank/DDBJ whole genome shotgun (WGS) entry which is preliminary data.</text>
</comment>
<dbReference type="EMBL" id="JBHSPA010000031">
    <property type="protein sequence ID" value="MFC5827876.1"/>
    <property type="molecule type" value="Genomic_DNA"/>
</dbReference>
<name>A0ABW1CTR4_9ACTN</name>
<dbReference type="Proteomes" id="UP001596058">
    <property type="component" value="Unassembled WGS sequence"/>
</dbReference>
<gene>
    <name evidence="2" type="ORF">ACFPZ3_28780</name>
</gene>
<keyword evidence="1" id="KW-0812">Transmembrane</keyword>
<keyword evidence="1" id="KW-0472">Membrane</keyword>
<dbReference type="RefSeq" id="WP_379517377.1">
    <property type="nucleotide sequence ID" value="NZ_JBHSPA010000031.1"/>
</dbReference>
<keyword evidence="1" id="KW-1133">Transmembrane helix</keyword>
<feature type="transmembrane region" description="Helical" evidence="1">
    <location>
        <begin position="42"/>
        <end position="61"/>
    </location>
</feature>
<evidence type="ECO:0000313" key="2">
    <source>
        <dbReference type="EMBL" id="MFC5827876.1"/>
    </source>
</evidence>
<evidence type="ECO:0000256" key="1">
    <source>
        <dbReference type="SAM" id="Phobius"/>
    </source>
</evidence>
<proteinExistence type="predicted"/>
<protein>
    <submittedName>
        <fullName evidence="2">Uncharacterized protein</fullName>
    </submittedName>
</protein>
<keyword evidence="3" id="KW-1185">Reference proteome</keyword>
<sequence length="240" mass="26133">MPALEDRIRQIMADETAHLHAAPDLVDRVIRASHRKRTRGRIAAVAASLAVVATAPLYMVAAPGAVQTPVVSETPEPPAIDDTPPIPSPNPSFGDLGDGRAFGHVRVGYLPEGLRWGHWSVDFGERYSTSWNYDGDESGAYCVQIYVYEGAAVQEADDRVREYRQEGEGEETAVGDRTGYFVIANVGEDGMAGTPTLILNMGERRRAEIMFSPPYAKEFDGAKAVERELIKIAEGLTADD</sequence>
<accession>A0ABW1CTR4</accession>